<gene>
    <name evidence="2" type="ORF">ECDEC2D_4899</name>
</gene>
<evidence type="ECO:0000313" key="2">
    <source>
        <dbReference type="EMBL" id="EHU37351.1"/>
    </source>
</evidence>
<sequence>MLALYTVFTTTESKFVVYDVIGRNMFLNLLVVGFYRVFCSIS</sequence>
<dbReference type="Proteomes" id="UP000005272">
    <property type="component" value="Unassembled WGS sequence"/>
</dbReference>
<name>A0A828TVU1_ECOLX</name>
<feature type="transmembrane region" description="Helical" evidence="1">
    <location>
        <begin position="20"/>
        <end position="38"/>
    </location>
</feature>
<comment type="caution">
    <text evidence="2">The sequence shown here is derived from an EMBL/GenBank/DDBJ whole genome shotgun (WGS) entry which is preliminary data.</text>
</comment>
<keyword evidence="1" id="KW-1133">Transmembrane helix</keyword>
<evidence type="ECO:0000313" key="3">
    <source>
        <dbReference type="Proteomes" id="UP000005272"/>
    </source>
</evidence>
<reference evidence="2 3" key="1">
    <citation type="journal article" date="2012" name="J. Bacteriol.">
        <title>Draft Genome Sequences of the Diarrheagenic Escherichia coli Collection.</title>
        <authorList>
            <person name="Hazen T.H."/>
            <person name="Sahl J.W."/>
            <person name="Redman J.C."/>
            <person name="Morris C.R."/>
            <person name="Daugherty S.C."/>
            <person name="Chibucos M.C."/>
            <person name="Sengamalay N.A."/>
            <person name="Fraser-Liggett C.M."/>
            <person name="Steinsland H."/>
            <person name="Whittam T.S."/>
            <person name="Whittam B."/>
            <person name="Manning S.D."/>
            <person name="Rasko D.A."/>
        </authorList>
    </citation>
    <scope>NUCLEOTIDE SEQUENCE [LARGE SCALE GENOMIC DNA]</scope>
    <source>
        <strain evidence="2 3">DEC2D</strain>
    </source>
</reference>
<evidence type="ECO:0000256" key="1">
    <source>
        <dbReference type="SAM" id="Phobius"/>
    </source>
</evidence>
<organism evidence="2 3">
    <name type="scientific">Escherichia coli DEC2D</name>
    <dbReference type="NCBI Taxonomy" id="868141"/>
    <lineage>
        <taxon>Bacteria</taxon>
        <taxon>Pseudomonadati</taxon>
        <taxon>Pseudomonadota</taxon>
        <taxon>Gammaproteobacteria</taxon>
        <taxon>Enterobacterales</taxon>
        <taxon>Enterobacteriaceae</taxon>
        <taxon>Escherichia</taxon>
    </lineage>
</organism>
<proteinExistence type="predicted"/>
<dbReference type="AlphaFoldDB" id="A0A828TVU1"/>
<keyword evidence="1" id="KW-0472">Membrane</keyword>
<accession>A0A828TVU1</accession>
<dbReference type="EMBL" id="AIFC01000044">
    <property type="protein sequence ID" value="EHU37351.1"/>
    <property type="molecule type" value="Genomic_DNA"/>
</dbReference>
<protein>
    <submittedName>
        <fullName evidence="2">Uncharacterized protein</fullName>
    </submittedName>
</protein>
<keyword evidence="1" id="KW-0812">Transmembrane</keyword>